<reference evidence="3" key="4">
    <citation type="journal article" date="2015" name="G3 (Bethesda)">
        <title>Genome sequences of three phytopathogenic species of the Magnaporthaceae family of fungi.</title>
        <authorList>
            <person name="Okagaki L.H."/>
            <person name="Nunes C.C."/>
            <person name="Sailsbery J."/>
            <person name="Clay B."/>
            <person name="Brown D."/>
            <person name="John T."/>
            <person name="Oh Y."/>
            <person name="Young N."/>
            <person name="Fitzgerald M."/>
            <person name="Haas B.J."/>
            <person name="Zeng Q."/>
            <person name="Young S."/>
            <person name="Adiconis X."/>
            <person name="Fan L."/>
            <person name="Levin J.Z."/>
            <person name="Mitchell T.K."/>
            <person name="Okubara P.A."/>
            <person name="Farman M.L."/>
            <person name="Kohn L.M."/>
            <person name="Birren B."/>
            <person name="Ma L.-J."/>
            <person name="Dean R.A."/>
        </authorList>
    </citation>
    <scope>NUCLEOTIDE SEQUENCE</scope>
    <source>
        <strain evidence="3">R3-111a-1</strain>
    </source>
</reference>
<dbReference type="GeneID" id="20349010"/>
<organism evidence="2">
    <name type="scientific">Gaeumannomyces tritici (strain R3-111a-1)</name>
    <name type="common">Wheat and barley take-all root rot fungus</name>
    <name type="synonym">Gaeumannomyces graminis var. tritici</name>
    <dbReference type="NCBI Taxonomy" id="644352"/>
    <lineage>
        <taxon>Eukaryota</taxon>
        <taxon>Fungi</taxon>
        <taxon>Dikarya</taxon>
        <taxon>Ascomycota</taxon>
        <taxon>Pezizomycotina</taxon>
        <taxon>Sordariomycetes</taxon>
        <taxon>Sordariomycetidae</taxon>
        <taxon>Magnaporthales</taxon>
        <taxon>Magnaporthaceae</taxon>
        <taxon>Gaeumannomyces</taxon>
    </lineage>
</organism>
<protein>
    <submittedName>
        <fullName evidence="2 3">Uncharacterized protein</fullName>
    </submittedName>
</protein>
<keyword evidence="4" id="KW-1185">Reference proteome</keyword>
<dbReference type="EMBL" id="GL385398">
    <property type="protein sequence ID" value="EJT74714.1"/>
    <property type="molecule type" value="Genomic_DNA"/>
</dbReference>
<reference evidence="2" key="3">
    <citation type="submission" date="2010-09" db="EMBL/GenBank/DDBJ databases">
        <title>Annotation of Gaeumannomyces graminis var. tritici R3-111a-1.</title>
        <authorList>
            <consortium name="The Broad Institute Genome Sequencing Platform"/>
            <person name="Ma L.-J."/>
            <person name="Dead R."/>
            <person name="Young S.K."/>
            <person name="Zeng Q."/>
            <person name="Gargeya S."/>
            <person name="Fitzgerald M."/>
            <person name="Haas B."/>
            <person name="Abouelleil A."/>
            <person name="Alvarado L."/>
            <person name="Arachchi H.M."/>
            <person name="Berlin A."/>
            <person name="Brown A."/>
            <person name="Chapman S.B."/>
            <person name="Chen Z."/>
            <person name="Dunbar C."/>
            <person name="Freedman E."/>
            <person name="Gearin G."/>
            <person name="Gellesch M."/>
            <person name="Goldberg J."/>
            <person name="Griggs A."/>
            <person name="Gujja S."/>
            <person name="Heiman D."/>
            <person name="Howarth C."/>
            <person name="Larson L."/>
            <person name="Lui A."/>
            <person name="MacDonald P.J.P."/>
            <person name="Mehta T."/>
            <person name="Montmayeur A."/>
            <person name="Murphy C."/>
            <person name="Neiman D."/>
            <person name="Pearson M."/>
            <person name="Priest M."/>
            <person name="Roberts A."/>
            <person name="Saif S."/>
            <person name="Shea T."/>
            <person name="Shenoy N."/>
            <person name="Sisk P."/>
            <person name="Stolte C."/>
            <person name="Sykes S."/>
            <person name="Yandava C."/>
            <person name="Wortman J."/>
            <person name="Nusbaum C."/>
            <person name="Birren B."/>
        </authorList>
    </citation>
    <scope>NUCLEOTIDE SEQUENCE</scope>
    <source>
        <strain evidence="2">R3-111a-1</strain>
    </source>
</reference>
<gene>
    <name evidence="3" type="primary">20349010</name>
    <name evidence="2" type="ORF">GGTG_08552</name>
</gene>
<dbReference type="Proteomes" id="UP000006039">
    <property type="component" value="Unassembled WGS sequence"/>
</dbReference>
<evidence type="ECO:0000313" key="2">
    <source>
        <dbReference type="EMBL" id="EJT74714.1"/>
    </source>
</evidence>
<evidence type="ECO:0000313" key="3">
    <source>
        <dbReference type="EnsemblFungi" id="EJT74714"/>
    </source>
</evidence>
<dbReference type="VEuPathDB" id="FungiDB:GGTG_08552"/>
<evidence type="ECO:0000313" key="4">
    <source>
        <dbReference type="Proteomes" id="UP000006039"/>
    </source>
</evidence>
<dbReference type="AlphaFoldDB" id="J3P4W6"/>
<reference evidence="4" key="1">
    <citation type="submission" date="2010-07" db="EMBL/GenBank/DDBJ databases">
        <title>The genome sequence of Gaeumannomyces graminis var. tritici strain R3-111a-1.</title>
        <authorList>
            <consortium name="The Broad Institute Genome Sequencing Platform"/>
            <person name="Ma L.-J."/>
            <person name="Dead R."/>
            <person name="Young S."/>
            <person name="Zeng Q."/>
            <person name="Koehrsen M."/>
            <person name="Alvarado L."/>
            <person name="Berlin A."/>
            <person name="Chapman S.B."/>
            <person name="Chen Z."/>
            <person name="Freedman E."/>
            <person name="Gellesch M."/>
            <person name="Goldberg J."/>
            <person name="Griggs A."/>
            <person name="Gujja S."/>
            <person name="Heilman E.R."/>
            <person name="Heiman D."/>
            <person name="Hepburn T."/>
            <person name="Howarth C."/>
            <person name="Jen D."/>
            <person name="Larson L."/>
            <person name="Mehta T."/>
            <person name="Neiman D."/>
            <person name="Pearson M."/>
            <person name="Roberts A."/>
            <person name="Saif S."/>
            <person name="Shea T."/>
            <person name="Shenoy N."/>
            <person name="Sisk P."/>
            <person name="Stolte C."/>
            <person name="Sykes S."/>
            <person name="Walk T."/>
            <person name="White J."/>
            <person name="Yandava C."/>
            <person name="Haas B."/>
            <person name="Nusbaum C."/>
            <person name="Birren B."/>
        </authorList>
    </citation>
    <scope>NUCLEOTIDE SEQUENCE [LARGE SCALE GENOMIC DNA]</scope>
    <source>
        <strain evidence="4">R3-111a-1</strain>
    </source>
</reference>
<keyword evidence="1" id="KW-0472">Membrane</keyword>
<proteinExistence type="predicted"/>
<evidence type="ECO:0000256" key="1">
    <source>
        <dbReference type="SAM" id="Phobius"/>
    </source>
</evidence>
<reference evidence="3" key="5">
    <citation type="submission" date="2018-04" db="UniProtKB">
        <authorList>
            <consortium name="EnsemblFungi"/>
        </authorList>
    </citation>
    <scope>IDENTIFICATION</scope>
    <source>
        <strain evidence="3">R3-111a-1</strain>
    </source>
</reference>
<keyword evidence="1" id="KW-1133">Transmembrane helix</keyword>
<feature type="transmembrane region" description="Helical" evidence="1">
    <location>
        <begin position="55"/>
        <end position="75"/>
    </location>
</feature>
<accession>J3P4W6</accession>
<dbReference type="EnsemblFungi" id="EJT74714">
    <property type="protein sequence ID" value="EJT74714"/>
    <property type="gene ID" value="GGTG_08552"/>
</dbReference>
<keyword evidence="1" id="KW-0812">Transmembrane</keyword>
<sequence>MAGAAERFDFFLDGEAVNYEARSTRLERLNRVWPTSDSVVACFFKSCKGCDMTSAAVKASFLFFFFAHIFSATAWKT</sequence>
<dbReference type="RefSeq" id="XP_009224658.1">
    <property type="nucleotide sequence ID" value="XM_009226394.1"/>
</dbReference>
<reference evidence="2" key="2">
    <citation type="submission" date="2010-07" db="EMBL/GenBank/DDBJ databases">
        <authorList>
            <consortium name="The Broad Institute Genome Sequencing Platform"/>
            <consortium name="Broad Institute Genome Sequencing Center for Infectious Disease"/>
            <person name="Ma L.-J."/>
            <person name="Dead R."/>
            <person name="Young S."/>
            <person name="Zeng Q."/>
            <person name="Koehrsen M."/>
            <person name="Alvarado L."/>
            <person name="Berlin A."/>
            <person name="Chapman S.B."/>
            <person name="Chen Z."/>
            <person name="Freedman E."/>
            <person name="Gellesch M."/>
            <person name="Goldberg J."/>
            <person name="Griggs A."/>
            <person name="Gujja S."/>
            <person name="Heilman E.R."/>
            <person name="Heiman D."/>
            <person name="Hepburn T."/>
            <person name="Howarth C."/>
            <person name="Jen D."/>
            <person name="Larson L."/>
            <person name="Mehta T."/>
            <person name="Neiman D."/>
            <person name="Pearson M."/>
            <person name="Roberts A."/>
            <person name="Saif S."/>
            <person name="Shea T."/>
            <person name="Shenoy N."/>
            <person name="Sisk P."/>
            <person name="Stolte C."/>
            <person name="Sykes S."/>
            <person name="Walk T."/>
            <person name="White J."/>
            <person name="Yandava C."/>
            <person name="Haas B."/>
            <person name="Nusbaum C."/>
            <person name="Birren B."/>
        </authorList>
    </citation>
    <scope>NUCLEOTIDE SEQUENCE</scope>
    <source>
        <strain evidence="2">R3-111a-1</strain>
    </source>
</reference>
<dbReference type="HOGENOM" id="CLU_2638207_0_0_1"/>
<name>J3P4W6_GAET3</name>